<dbReference type="FunFam" id="3.20.20.300:FF:000002">
    <property type="entry name" value="Probable beta-glucosidase"/>
    <property type="match status" value="1"/>
</dbReference>
<protein>
    <recommendedName>
        <fullName evidence="6">beta-glucosidase</fullName>
        <ecNumber evidence="6">3.2.1.21</ecNumber>
    </recommendedName>
</protein>
<organism evidence="18 19">
    <name type="scientific">Aspergillus awamori</name>
    <name type="common">Black koji mold</name>
    <dbReference type="NCBI Taxonomy" id="105351"/>
    <lineage>
        <taxon>Eukaryota</taxon>
        <taxon>Fungi</taxon>
        <taxon>Dikarya</taxon>
        <taxon>Ascomycota</taxon>
        <taxon>Pezizomycotina</taxon>
        <taxon>Eurotiomycetes</taxon>
        <taxon>Eurotiomycetidae</taxon>
        <taxon>Eurotiales</taxon>
        <taxon>Aspergillaceae</taxon>
        <taxon>Aspergillus</taxon>
    </lineage>
</organism>
<evidence type="ECO:0000259" key="17">
    <source>
        <dbReference type="SMART" id="SM01217"/>
    </source>
</evidence>
<evidence type="ECO:0000313" key="19">
    <source>
        <dbReference type="Proteomes" id="UP000286921"/>
    </source>
</evidence>
<evidence type="ECO:0000259" key="16">
    <source>
        <dbReference type="SMART" id="SM00835"/>
    </source>
</evidence>
<dbReference type="InterPro" id="IPR017853">
    <property type="entry name" value="GH"/>
</dbReference>
<dbReference type="InterPro" id="IPR006045">
    <property type="entry name" value="Cupin_1"/>
</dbReference>
<dbReference type="GO" id="GO:0030245">
    <property type="term" value="P:cellulose catabolic process"/>
    <property type="evidence" value="ECO:0007669"/>
    <property type="project" value="UniProtKB-KW"/>
</dbReference>
<dbReference type="Gene3D" id="3.20.20.300">
    <property type="entry name" value="Glycoside hydrolase, family 3, N-terminal domain"/>
    <property type="match status" value="1"/>
</dbReference>
<keyword evidence="9" id="KW-0136">Cellulose degradation</keyword>
<keyword evidence="11" id="KW-0464">Manganese</keyword>
<evidence type="ECO:0000256" key="15">
    <source>
        <dbReference type="SAM" id="SignalP"/>
    </source>
</evidence>
<dbReference type="AlphaFoldDB" id="A0A401KPK6"/>
<accession>A0A401KPK6</accession>
<evidence type="ECO:0000256" key="11">
    <source>
        <dbReference type="ARBA" id="ARBA00023211"/>
    </source>
</evidence>
<feature type="domain" description="Fibronectin type III-like" evidence="17">
    <location>
        <begin position="933"/>
        <end position="1002"/>
    </location>
</feature>
<dbReference type="SUPFAM" id="SSF52279">
    <property type="entry name" value="Beta-D-glucan exohydrolase, C-terminal domain"/>
    <property type="match status" value="1"/>
</dbReference>
<dbReference type="SMART" id="SM01217">
    <property type="entry name" value="Fn3_like"/>
    <property type="match status" value="1"/>
</dbReference>
<dbReference type="InterPro" id="IPR050288">
    <property type="entry name" value="Cellulose_deg_GH3"/>
</dbReference>
<keyword evidence="7" id="KW-0964">Secreted</keyword>
<dbReference type="Pfam" id="PF14310">
    <property type="entry name" value="Fn3-like"/>
    <property type="match status" value="1"/>
</dbReference>
<dbReference type="InterPro" id="IPR013783">
    <property type="entry name" value="Ig-like_fold"/>
</dbReference>
<keyword evidence="13" id="KW-0326">Glycosidase</keyword>
<name>A0A401KPK6_ASPAW</name>
<dbReference type="STRING" id="105351.A0A401KPK6"/>
<keyword evidence="14" id="KW-0624">Polysaccharide degradation</keyword>
<dbReference type="InterPro" id="IPR014710">
    <property type="entry name" value="RmlC-like_jellyroll"/>
</dbReference>
<dbReference type="PANTHER" id="PTHR42715:SF14">
    <property type="entry name" value="BETA-GLUCOSIDASE D-RELATED"/>
    <property type="match status" value="1"/>
</dbReference>
<dbReference type="FunFam" id="2.60.120.10:FF:000150">
    <property type="entry name" value="Spherulin, putative"/>
    <property type="match status" value="1"/>
</dbReference>
<dbReference type="InterPro" id="IPR002772">
    <property type="entry name" value="Glyco_hydro_3_C"/>
</dbReference>
<dbReference type="Gene3D" id="2.60.120.10">
    <property type="entry name" value="Jelly Rolls"/>
    <property type="match status" value="1"/>
</dbReference>
<dbReference type="InterPro" id="IPR026891">
    <property type="entry name" value="Fn3-like"/>
</dbReference>
<dbReference type="SUPFAM" id="SSF51445">
    <property type="entry name" value="(Trans)glycosidases"/>
    <property type="match status" value="1"/>
</dbReference>
<comment type="similarity">
    <text evidence="4">Belongs to the glycosyl hydrolase 3 family.</text>
</comment>
<dbReference type="GO" id="GO:0008422">
    <property type="term" value="F:beta-glucosidase activity"/>
    <property type="evidence" value="ECO:0007669"/>
    <property type="project" value="UniProtKB-EC"/>
</dbReference>
<dbReference type="GO" id="GO:0030145">
    <property type="term" value="F:manganese ion binding"/>
    <property type="evidence" value="ECO:0007669"/>
    <property type="project" value="InterPro"/>
</dbReference>
<dbReference type="SMART" id="SM00835">
    <property type="entry name" value="Cupin_1"/>
    <property type="match status" value="1"/>
</dbReference>
<dbReference type="Pfam" id="PF00190">
    <property type="entry name" value="Cupin_1"/>
    <property type="match status" value="1"/>
</dbReference>
<comment type="catalytic activity">
    <reaction evidence="1">
        <text>Hydrolysis of terminal, non-reducing beta-D-glucosyl residues with release of beta-D-glucose.</text>
        <dbReference type="EC" id="3.2.1.21"/>
    </reaction>
</comment>
<reference evidence="18 19" key="1">
    <citation type="submission" date="2016-09" db="EMBL/GenBank/DDBJ databases">
        <title>Aspergillus awamori IFM 58123T.</title>
        <authorList>
            <person name="Kusuya Y."/>
            <person name="Shimizu M."/>
            <person name="Takahashi H."/>
            <person name="Yaguchi T."/>
        </authorList>
    </citation>
    <scope>NUCLEOTIDE SEQUENCE [LARGE SCALE GENOMIC DNA]</scope>
    <source>
        <strain evidence="18 19">IFM 58123</strain>
    </source>
</reference>
<dbReference type="Pfam" id="PF01915">
    <property type="entry name" value="Glyco_hydro_3_C"/>
    <property type="match status" value="1"/>
</dbReference>
<keyword evidence="15" id="KW-0732">Signal</keyword>
<dbReference type="InterPro" id="IPR011051">
    <property type="entry name" value="RmlC_Cupin_sf"/>
</dbReference>
<gene>
    <name evidence="18" type="ORF">AAWM_04071</name>
</gene>
<dbReference type="PANTHER" id="PTHR42715">
    <property type="entry name" value="BETA-GLUCOSIDASE"/>
    <property type="match status" value="1"/>
</dbReference>
<comment type="subcellular location">
    <subcellularLocation>
        <location evidence="2">Secreted</location>
    </subcellularLocation>
</comment>
<evidence type="ECO:0000256" key="5">
    <source>
        <dbReference type="ARBA" id="ARBA00007456"/>
    </source>
</evidence>
<dbReference type="EC" id="3.2.1.21" evidence="6"/>
<evidence type="ECO:0000256" key="1">
    <source>
        <dbReference type="ARBA" id="ARBA00000448"/>
    </source>
</evidence>
<evidence type="ECO:0000256" key="3">
    <source>
        <dbReference type="ARBA" id="ARBA00004987"/>
    </source>
</evidence>
<feature type="domain" description="Cupin type-1" evidence="16">
    <location>
        <begin position="52"/>
        <end position="209"/>
    </location>
</feature>
<feature type="chain" id="PRO_5019349731" description="beta-glucosidase" evidence="15">
    <location>
        <begin position="24"/>
        <end position="1016"/>
    </location>
</feature>
<dbReference type="CDD" id="cd02241">
    <property type="entry name" value="cupin_OxOx"/>
    <property type="match status" value="1"/>
</dbReference>
<keyword evidence="8" id="KW-0378">Hydrolase</keyword>
<keyword evidence="10" id="KW-0325">Glycoprotein</keyword>
<evidence type="ECO:0000256" key="13">
    <source>
        <dbReference type="ARBA" id="ARBA00023295"/>
    </source>
</evidence>
<keyword evidence="19" id="KW-1185">Reference proteome</keyword>
<sequence>MFLSFSLYLDLTVLLALVLQAGAVPHPIVKRSNSDLSLTAQLRLADTAIERYKLLPNDSDFVFNFTGTEEIPVATSQNWPALVGVGAAISMSQLPACSMSFLHLHPRATELFALNSGHILSEMVPQAGVLDSNNSQRVIRTDLRPGQVTIYPAGSFHTQVNPECEPANFTAAFTSDEFAVSLVAEQLFSFSDGIVARTFGQSIAGEDIEKVRNAIPSSMAIKVDECLAKCGTEKRYKNAIGLVKAFRFTSHHLKPYSSMKGHTLAVLAFISHAIASGNTSSMGILGHNGVDLGTWRAAYERASKFVDKLNITQKVSIVTGGGATVDGETFPGMDFNDGSMGLLEYYYVSAFSQSSALSMTWDKDAVTAQARAVAREFYQKGVQVVFGPTSQPLGRTAWGGRAGETFGPDPFLNGIITAETVKAYTEEGVVSQAKHFLLNEQETNRTNNNIAGFDSTSDSEKRNFLGPYSANADDKTLHELYLWPFYDAVKSGLGSVMCAMNKVNGTNSCENYSLLMGHLKDELGFPGLVYPDVSAQHAGLASAAGGLDYGSSTYWSESAITAMVKNDSLPMQRLNDMAIRNVIPYYQLNLDNGKQPATVGEADYVDVRANHSRLIREVGTKSIVLLKNKRSALPLQKPRIMGVFGANAGAAMAGPNYAYNPITGSGPTYDGHLATGTGSGQASFPLLVTPMAALTFRALQDGTMLRWILNDTYTSSETSALGAGTGVVPGYVNYAQDSDVCLVFINALSGEGGDRTELYNANQDTMVKTVADNCNNTIVVVNTMGPRLVDQWIEHENVTAVLYSSLLGQESGNSILDVLYGEVNPSARLTYTIAKNESDYNVRVCDTTECDFTEGVYIDYRYFDAYNVTPRFEFGYGLSYTNFTYTDLNVPSIEALSVYPSGKKSVGGPMDLWDVIANVTVSVTNTGGRAGAEIPQLYVSYPDSAKQPVRQLRGFERVELARREKSMVTFPIRRRDVSYWDVEAQQWAVKGGEYTFSAGASSRDLRLSKTITIRTE</sequence>
<dbReference type="InterPro" id="IPR036881">
    <property type="entry name" value="Glyco_hydro_3_C_sf"/>
</dbReference>
<dbReference type="EMBL" id="BDHI01000007">
    <property type="protein sequence ID" value="GCB21186.1"/>
    <property type="molecule type" value="Genomic_DNA"/>
</dbReference>
<evidence type="ECO:0000256" key="14">
    <source>
        <dbReference type="ARBA" id="ARBA00023326"/>
    </source>
</evidence>
<dbReference type="Pfam" id="PF00933">
    <property type="entry name" value="Glyco_hydro_3"/>
    <property type="match status" value="1"/>
</dbReference>
<evidence type="ECO:0000256" key="9">
    <source>
        <dbReference type="ARBA" id="ARBA00023001"/>
    </source>
</evidence>
<evidence type="ECO:0000256" key="8">
    <source>
        <dbReference type="ARBA" id="ARBA00022801"/>
    </source>
</evidence>
<feature type="signal peptide" evidence="15">
    <location>
        <begin position="1"/>
        <end position="23"/>
    </location>
</feature>
<dbReference type="PRINTS" id="PR00133">
    <property type="entry name" value="GLHYDRLASE3"/>
</dbReference>
<evidence type="ECO:0000256" key="4">
    <source>
        <dbReference type="ARBA" id="ARBA00005336"/>
    </source>
</evidence>
<dbReference type="GO" id="GO:0005576">
    <property type="term" value="C:extracellular region"/>
    <property type="evidence" value="ECO:0007669"/>
    <property type="project" value="UniProtKB-SubCell"/>
</dbReference>
<dbReference type="InterPro" id="IPR001764">
    <property type="entry name" value="Glyco_hydro_3_N"/>
</dbReference>
<dbReference type="Gene3D" id="3.40.50.1700">
    <property type="entry name" value="Glycoside hydrolase family 3 C-terminal domain"/>
    <property type="match status" value="1"/>
</dbReference>
<proteinExistence type="inferred from homology"/>
<evidence type="ECO:0000256" key="10">
    <source>
        <dbReference type="ARBA" id="ARBA00023180"/>
    </source>
</evidence>
<comment type="similarity">
    <text evidence="5">Belongs to the germin family.</text>
</comment>
<dbReference type="InterPro" id="IPR036962">
    <property type="entry name" value="Glyco_hydro_3_N_sf"/>
</dbReference>
<evidence type="ECO:0000256" key="7">
    <source>
        <dbReference type="ARBA" id="ARBA00022525"/>
    </source>
</evidence>
<evidence type="ECO:0000256" key="6">
    <source>
        <dbReference type="ARBA" id="ARBA00012744"/>
    </source>
</evidence>
<keyword evidence="12" id="KW-0119">Carbohydrate metabolism</keyword>
<comment type="pathway">
    <text evidence="3">Glycan metabolism; cellulose degradation.</text>
</comment>
<dbReference type="Gene3D" id="2.60.40.10">
    <property type="entry name" value="Immunoglobulins"/>
    <property type="match status" value="1"/>
</dbReference>
<dbReference type="FunFam" id="3.40.50.1700:FF:000021">
    <property type="entry name" value="Probable beta-glucosidase D"/>
    <property type="match status" value="1"/>
</dbReference>
<dbReference type="Proteomes" id="UP000286921">
    <property type="component" value="Unassembled WGS sequence"/>
</dbReference>
<evidence type="ECO:0000256" key="2">
    <source>
        <dbReference type="ARBA" id="ARBA00004613"/>
    </source>
</evidence>
<evidence type="ECO:0000313" key="18">
    <source>
        <dbReference type="EMBL" id="GCB21186.1"/>
    </source>
</evidence>
<dbReference type="SUPFAM" id="SSF51182">
    <property type="entry name" value="RmlC-like cupins"/>
    <property type="match status" value="1"/>
</dbReference>
<comment type="caution">
    <text evidence="18">The sequence shown here is derived from an EMBL/GenBank/DDBJ whole genome shotgun (WGS) entry which is preliminary data.</text>
</comment>
<evidence type="ECO:0000256" key="12">
    <source>
        <dbReference type="ARBA" id="ARBA00023277"/>
    </source>
</evidence>
<dbReference type="InterPro" id="IPR001929">
    <property type="entry name" value="Germin"/>
</dbReference>